<evidence type="ECO:0000313" key="3">
    <source>
        <dbReference type="Proteomes" id="UP001595443"/>
    </source>
</evidence>
<reference evidence="3" key="1">
    <citation type="journal article" date="2019" name="Int. J. Syst. Evol. Microbiol.">
        <title>The Global Catalogue of Microorganisms (GCM) 10K type strain sequencing project: providing services to taxonomists for standard genome sequencing and annotation.</title>
        <authorList>
            <consortium name="The Broad Institute Genomics Platform"/>
            <consortium name="The Broad Institute Genome Sequencing Center for Infectious Disease"/>
            <person name="Wu L."/>
            <person name="Ma J."/>
        </authorList>
    </citation>
    <scope>NUCLEOTIDE SEQUENCE [LARGE SCALE GENOMIC DNA]</scope>
    <source>
        <strain evidence="3">KCTC 62192</strain>
    </source>
</reference>
<keyword evidence="1" id="KW-0812">Transmembrane</keyword>
<gene>
    <name evidence="2" type="ORF">ACFOES_09225</name>
</gene>
<comment type="caution">
    <text evidence="2">The sequence shown here is derived from an EMBL/GenBank/DDBJ whole genome shotgun (WGS) entry which is preliminary data.</text>
</comment>
<feature type="transmembrane region" description="Helical" evidence="1">
    <location>
        <begin position="42"/>
        <end position="71"/>
    </location>
</feature>
<evidence type="ECO:0000256" key="1">
    <source>
        <dbReference type="SAM" id="Phobius"/>
    </source>
</evidence>
<accession>A0ABV7AFY2</accession>
<dbReference type="RefSeq" id="WP_377832943.1">
    <property type="nucleotide sequence ID" value="NZ_JBHRSK010000004.1"/>
</dbReference>
<dbReference type="EMBL" id="JBHRSK010000004">
    <property type="protein sequence ID" value="MFC2968274.1"/>
    <property type="molecule type" value="Genomic_DNA"/>
</dbReference>
<protein>
    <submittedName>
        <fullName evidence="2">Uncharacterized protein</fullName>
    </submittedName>
</protein>
<name>A0ABV7AFY2_9RHOB</name>
<keyword evidence="1" id="KW-0472">Membrane</keyword>
<dbReference type="Proteomes" id="UP001595443">
    <property type="component" value="Unassembled WGS sequence"/>
</dbReference>
<proteinExistence type="predicted"/>
<evidence type="ECO:0000313" key="2">
    <source>
        <dbReference type="EMBL" id="MFC2968274.1"/>
    </source>
</evidence>
<keyword evidence="3" id="KW-1185">Reference proteome</keyword>
<organism evidence="2 3">
    <name type="scientific">Acidimangrovimonas pyrenivorans</name>
    <dbReference type="NCBI Taxonomy" id="2030798"/>
    <lineage>
        <taxon>Bacteria</taxon>
        <taxon>Pseudomonadati</taxon>
        <taxon>Pseudomonadota</taxon>
        <taxon>Alphaproteobacteria</taxon>
        <taxon>Rhodobacterales</taxon>
        <taxon>Paracoccaceae</taxon>
        <taxon>Acidimangrovimonas</taxon>
    </lineage>
</organism>
<keyword evidence="1" id="KW-1133">Transmembrane helix</keyword>
<sequence>MKDDLPPGTRALIQGFSAQGREAIERGVFGAHHRAGRLRDALLRAVGAIAIGICAAGLAIFATVILLNLVFHYAPT</sequence>